<organism evidence="1 2">
    <name type="scientific">Ixodes persulcatus</name>
    <name type="common">Taiga tick</name>
    <dbReference type="NCBI Taxonomy" id="34615"/>
    <lineage>
        <taxon>Eukaryota</taxon>
        <taxon>Metazoa</taxon>
        <taxon>Ecdysozoa</taxon>
        <taxon>Arthropoda</taxon>
        <taxon>Chelicerata</taxon>
        <taxon>Arachnida</taxon>
        <taxon>Acari</taxon>
        <taxon>Parasitiformes</taxon>
        <taxon>Ixodida</taxon>
        <taxon>Ixodoidea</taxon>
        <taxon>Ixodidae</taxon>
        <taxon>Ixodinae</taxon>
        <taxon>Ixodes</taxon>
    </lineage>
</organism>
<comment type="caution">
    <text evidence="1">The sequence shown here is derived from an EMBL/GenBank/DDBJ whole genome shotgun (WGS) entry which is preliminary data.</text>
</comment>
<name>A0AC60PGI0_IXOPE</name>
<reference evidence="1 2" key="1">
    <citation type="journal article" date="2020" name="Cell">
        <title>Large-Scale Comparative Analyses of Tick Genomes Elucidate Their Genetic Diversity and Vector Capacities.</title>
        <authorList>
            <consortium name="Tick Genome and Microbiome Consortium (TIGMIC)"/>
            <person name="Jia N."/>
            <person name="Wang J."/>
            <person name="Shi W."/>
            <person name="Du L."/>
            <person name="Sun Y."/>
            <person name="Zhan W."/>
            <person name="Jiang J.F."/>
            <person name="Wang Q."/>
            <person name="Zhang B."/>
            <person name="Ji P."/>
            <person name="Bell-Sakyi L."/>
            <person name="Cui X.M."/>
            <person name="Yuan T.T."/>
            <person name="Jiang B.G."/>
            <person name="Yang W.F."/>
            <person name="Lam T.T."/>
            <person name="Chang Q.C."/>
            <person name="Ding S.J."/>
            <person name="Wang X.J."/>
            <person name="Zhu J.G."/>
            <person name="Ruan X.D."/>
            <person name="Zhao L."/>
            <person name="Wei J.T."/>
            <person name="Ye R.Z."/>
            <person name="Que T.C."/>
            <person name="Du C.H."/>
            <person name="Zhou Y.H."/>
            <person name="Cheng J.X."/>
            <person name="Dai P.F."/>
            <person name="Guo W.B."/>
            <person name="Han X.H."/>
            <person name="Huang E.J."/>
            <person name="Li L.F."/>
            <person name="Wei W."/>
            <person name="Gao Y.C."/>
            <person name="Liu J.Z."/>
            <person name="Shao H.Z."/>
            <person name="Wang X."/>
            <person name="Wang C.C."/>
            <person name="Yang T.C."/>
            <person name="Huo Q.B."/>
            <person name="Li W."/>
            <person name="Chen H.Y."/>
            <person name="Chen S.E."/>
            <person name="Zhou L.G."/>
            <person name="Ni X.B."/>
            <person name="Tian J.H."/>
            <person name="Sheng Y."/>
            <person name="Liu T."/>
            <person name="Pan Y.S."/>
            <person name="Xia L.Y."/>
            <person name="Li J."/>
            <person name="Zhao F."/>
            <person name="Cao W.C."/>
        </authorList>
    </citation>
    <scope>NUCLEOTIDE SEQUENCE [LARGE SCALE GENOMIC DNA]</scope>
    <source>
        <strain evidence="1">Iper-2018</strain>
    </source>
</reference>
<evidence type="ECO:0000313" key="2">
    <source>
        <dbReference type="Proteomes" id="UP000805193"/>
    </source>
</evidence>
<keyword evidence="2" id="KW-1185">Reference proteome</keyword>
<sequence length="446" mass="48577">MKSYPTCDVVNPMGAIGMVDSITSDPDNDQPFFVVDVADIVYKIKLWKLKIPRVEPFYAVKCNSDAAVLELMAGLGLGFDCASKAEIDVVRSLGVSPSRIIYANPCKTKSFIKHAAAQGVDLMEEACQCLVLGLLQVKELFPLARLVIRIRVDDSGSVCQLGLKFGCEVSDAQHLLAIAKSLGLSVVGVSFHVGSNSREPKSFARAIESARLVFDQGLAMGFPMELLDIGGGYPGDRGFQKLFDKIAQTINGSLALHFPEETGVRVISEPGRFFVASAFTLYTTVIAKREVLLPGSPLPRAMYYLNDGVYGSFNCTVFDHAEPVPFALRGGGPLRPCSLWGPTCDSMDQILEEALLPDLGVGDWVVFENMGAYTLCASSNFNGFQVPEVKYALTYASIAYLREFPFWEHLSRLFEDKQEAGLPLLPPSPLFIARQETCAAPQEACA</sequence>
<accession>A0AC60PGI0</accession>
<protein>
    <submittedName>
        <fullName evidence="1">Uncharacterized protein</fullName>
    </submittedName>
</protein>
<dbReference type="EMBL" id="JABSTQ010010695">
    <property type="protein sequence ID" value="KAG0418837.1"/>
    <property type="molecule type" value="Genomic_DNA"/>
</dbReference>
<dbReference type="Proteomes" id="UP000805193">
    <property type="component" value="Unassembled WGS sequence"/>
</dbReference>
<evidence type="ECO:0000313" key="1">
    <source>
        <dbReference type="EMBL" id="KAG0418837.1"/>
    </source>
</evidence>
<proteinExistence type="predicted"/>
<gene>
    <name evidence="1" type="ORF">HPB47_004563</name>
</gene>